<evidence type="ECO:0000313" key="2">
    <source>
        <dbReference type="WBParaSite" id="RSKR_0000585100.1"/>
    </source>
</evidence>
<protein>
    <submittedName>
        <fullName evidence="2">Hydrophobin</fullName>
    </submittedName>
</protein>
<dbReference type="Proteomes" id="UP000095286">
    <property type="component" value="Unplaced"/>
</dbReference>
<accession>A0AC35TYZ5</accession>
<reference evidence="2" key="1">
    <citation type="submission" date="2016-11" db="UniProtKB">
        <authorList>
            <consortium name="WormBaseParasite"/>
        </authorList>
    </citation>
    <scope>IDENTIFICATION</scope>
    <source>
        <strain evidence="2">KR3021</strain>
    </source>
</reference>
<organism evidence="1 2">
    <name type="scientific">Rhabditophanes sp. KR3021</name>
    <dbReference type="NCBI Taxonomy" id="114890"/>
    <lineage>
        <taxon>Eukaryota</taxon>
        <taxon>Metazoa</taxon>
        <taxon>Ecdysozoa</taxon>
        <taxon>Nematoda</taxon>
        <taxon>Chromadorea</taxon>
        <taxon>Rhabditida</taxon>
        <taxon>Tylenchina</taxon>
        <taxon>Panagrolaimomorpha</taxon>
        <taxon>Strongyloidoidea</taxon>
        <taxon>Alloionematidae</taxon>
        <taxon>Rhabditophanes</taxon>
    </lineage>
</organism>
<evidence type="ECO:0000313" key="1">
    <source>
        <dbReference type="Proteomes" id="UP000095286"/>
    </source>
</evidence>
<sequence length="142" mass="14974">MNILPLILLSFICQLYGAAILCPTSDIANTNQANLLSQNTDINPYNGNDNLNANNFDGAVAPLNMLSEASLSGSIGPCESNLCTENHVCVDSLCYAMNGQGNNDPQISSSLFGISKTESLGSCIAGFCPEGYTCTDNNCYQS</sequence>
<proteinExistence type="predicted"/>
<name>A0AC35TYZ5_9BILA</name>
<dbReference type="WBParaSite" id="RSKR_0000585100.1">
    <property type="protein sequence ID" value="RSKR_0000585100.1"/>
    <property type="gene ID" value="RSKR_0000585100"/>
</dbReference>